<evidence type="ECO:0000256" key="5">
    <source>
        <dbReference type="ARBA" id="ARBA00022777"/>
    </source>
</evidence>
<dbReference type="Gene3D" id="1.10.287.130">
    <property type="match status" value="1"/>
</dbReference>
<dbReference type="InterPro" id="IPR003661">
    <property type="entry name" value="HisK_dim/P_dom"/>
</dbReference>
<evidence type="ECO:0000256" key="9">
    <source>
        <dbReference type="SAM" id="Phobius"/>
    </source>
</evidence>
<accession>A0A1B9QXV7</accession>
<gene>
    <name evidence="14" type="ORF">A6E14_11555</name>
</gene>
<sequence length="827" mass="91958">MIERKKNRVDKNTFGFDKKNGMHLFSAFILLGACVFSIVSLFFVQKQAEDTARLIVDESNAGRFSTIENYTKEFLNSHQQTLIKMVEHPLVRASTLQGVADKIAFEDQIAKLKVTEVSSYFSVYDFIGNEIYSESILPENVVNYIQSGVSDESLLTSVSYSFFKKNSVRYIMISAPILYNGLAEGLGVYISTVDENRLNLGLSDDGSYWVGITQDRLGWKMIAPAGWEVQTSEIPEKALSVSFALSPSLFIHAQQSLFNSLLVGLLVATTVAFSALFLLGRRVLVSPYQQLYRSEQELIVYSEALKRKEEESALLARVAKHMRDAVIFTDTETKITWVNNAFEKMTGYGFEEAVGRRPGELLQGEGTDRETPLKIRKAIQNRESAFFEVINYTKQGKLYWVEVALTPLYNKAGELESFMGVERDVTQRVNLETSLRQKVLEAEAANIAKSQFLAAMSHELRTPMNGVLGMGELLKSTQLSVTQQGHVDTLLQSGSHMISVLNDILDYSKIEAGKLDISSHNFSLMSAVDKVIHMYEPLCREKGLNFVQQTPSHSDGIMVCSDEKRIVQILQNLLGNAYKFTLKGDIKFELKIVDNGVNNKTLSIAVTDTGIGIAKDKLGDVFEAFVQADSNSTRNFGGTGLGLAICKEIVHEMGGHIHVDSELGIGSRFSVDLPVTLVQSQGHVYMAETPMFTGSGLTVLIVEDNRVNTILLSKLLELRGFEYDTAENGQIAVEKTQAGHFDCIFMDNHMPVMDGIESTTLIKNLKLDKEPVVFGCTADVFEETRLEMMAAGCVEVLTKPIGLQKLDEALHHWMKANRIPNSSSKVS</sequence>
<dbReference type="InterPro" id="IPR036890">
    <property type="entry name" value="HATPase_C_sf"/>
</dbReference>
<dbReference type="Pfam" id="PF02518">
    <property type="entry name" value="HATPase_c"/>
    <property type="match status" value="1"/>
</dbReference>
<evidence type="ECO:0000259" key="11">
    <source>
        <dbReference type="PROSITE" id="PS50110"/>
    </source>
</evidence>
<dbReference type="GO" id="GO:0000155">
    <property type="term" value="F:phosphorelay sensor kinase activity"/>
    <property type="evidence" value="ECO:0007669"/>
    <property type="project" value="InterPro"/>
</dbReference>
<dbReference type="InterPro" id="IPR000014">
    <property type="entry name" value="PAS"/>
</dbReference>
<dbReference type="Gene3D" id="3.30.450.20">
    <property type="entry name" value="PAS domain"/>
    <property type="match status" value="1"/>
</dbReference>
<dbReference type="PROSITE" id="PS50113">
    <property type="entry name" value="PAC"/>
    <property type="match status" value="1"/>
</dbReference>
<evidence type="ECO:0000256" key="6">
    <source>
        <dbReference type="ARBA" id="ARBA00022801"/>
    </source>
</evidence>
<dbReference type="PROSITE" id="PS51257">
    <property type="entry name" value="PROKAR_LIPOPROTEIN"/>
    <property type="match status" value="1"/>
</dbReference>
<evidence type="ECO:0000256" key="1">
    <source>
        <dbReference type="ARBA" id="ARBA00000085"/>
    </source>
</evidence>
<dbReference type="InterPro" id="IPR035965">
    <property type="entry name" value="PAS-like_dom_sf"/>
</dbReference>
<feature type="domain" description="PAS" evidence="12">
    <location>
        <begin position="311"/>
        <end position="382"/>
    </location>
</feature>
<dbReference type="Pfam" id="PF00512">
    <property type="entry name" value="HisKA"/>
    <property type="match status" value="1"/>
</dbReference>
<dbReference type="CDD" id="cd17546">
    <property type="entry name" value="REC_hyHK_CKI1_RcsC-like"/>
    <property type="match status" value="1"/>
</dbReference>
<dbReference type="PROSITE" id="PS50112">
    <property type="entry name" value="PAS"/>
    <property type="match status" value="1"/>
</dbReference>
<keyword evidence="7" id="KW-0902">Two-component regulatory system</keyword>
<dbReference type="NCBIfam" id="TIGR00229">
    <property type="entry name" value="sensory_box"/>
    <property type="match status" value="1"/>
</dbReference>
<dbReference type="PROSITE" id="PS50110">
    <property type="entry name" value="RESPONSE_REGULATORY"/>
    <property type="match status" value="1"/>
</dbReference>
<feature type="transmembrane region" description="Helical" evidence="9">
    <location>
        <begin position="257"/>
        <end position="279"/>
    </location>
</feature>
<comment type="catalytic activity">
    <reaction evidence="1">
        <text>ATP + protein L-histidine = ADP + protein N-phospho-L-histidine.</text>
        <dbReference type="EC" id="2.7.13.3"/>
    </reaction>
</comment>
<dbReference type="GO" id="GO:0016787">
    <property type="term" value="F:hydrolase activity"/>
    <property type="evidence" value="ECO:0007669"/>
    <property type="project" value="UniProtKB-KW"/>
</dbReference>
<dbReference type="InterPro" id="IPR011006">
    <property type="entry name" value="CheY-like_superfamily"/>
</dbReference>
<dbReference type="SMART" id="SM00091">
    <property type="entry name" value="PAS"/>
    <property type="match status" value="1"/>
</dbReference>
<evidence type="ECO:0000256" key="8">
    <source>
        <dbReference type="PROSITE-ProRule" id="PRU00169"/>
    </source>
</evidence>
<keyword evidence="9" id="KW-1133">Transmembrane helix</keyword>
<dbReference type="InterPro" id="IPR000700">
    <property type="entry name" value="PAS-assoc_C"/>
</dbReference>
<keyword evidence="6" id="KW-0378">Hydrolase</keyword>
<dbReference type="SMART" id="SM00448">
    <property type="entry name" value="REC"/>
    <property type="match status" value="1"/>
</dbReference>
<evidence type="ECO:0000256" key="4">
    <source>
        <dbReference type="ARBA" id="ARBA00022679"/>
    </source>
</evidence>
<comment type="caution">
    <text evidence="14">The sequence shown here is derived from an EMBL/GenBank/DDBJ whole genome shotgun (WGS) entry which is preliminary data.</text>
</comment>
<evidence type="ECO:0000259" key="12">
    <source>
        <dbReference type="PROSITE" id="PS50112"/>
    </source>
</evidence>
<dbReference type="CDD" id="cd00130">
    <property type="entry name" value="PAS"/>
    <property type="match status" value="1"/>
</dbReference>
<dbReference type="RefSeq" id="WP_065576959.1">
    <property type="nucleotide sequence ID" value="NZ_JBNGCH010000569.1"/>
</dbReference>
<dbReference type="SUPFAM" id="SSF47384">
    <property type="entry name" value="Homodimeric domain of signal transducing histidine kinase"/>
    <property type="match status" value="1"/>
</dbReference>
<evidence type="ECO:0000313" key="14">
    <source>
        <dbReference type="EMBL" id="OCH75095.1"/>
    </source>
</evidence>
<proteinExistence type="predicted"/>
<keyword evidence="3 8" id="KW-0597">Phosphoprotein</keyword>
<evidence type="ECO:0000259" key="10">
    <source>
        <dbReference type="PROSITE" id="PS50109"/>
    </source>
</evidence>
<dbReference type="EMBL" id="MAJZ01000569">
    <property type="protein sequence ID" value="OCH75095.1"/>
    <property type="molecule type" value="Genomic_DNA"/>
</dbReference>
<dbReference type="InterPro" id="IPR004358">
    <property type="entry name" value="Sig_transdc_His_kin-like_C"/>
</dbReference>
<keyword evidence="4" id="KW-0808">Transferase</keyword>
<dbReference type="Gene3D" id="3.30.565.10">
    <property type="entry name" value="Histidine kinase-like ATPase, C-terminal domain"/>
    <property type="match status" value="1"/>
</dbReference>
<dbReference type="CDD" id="cd16922">
    <property type="entry name" value="HATPase_EvgS-ArcB-TorS-like"/>
    <property type="match status" value="1"/>
</dbReference>
<evidence type="ECO:0000313" key="15">
    <source>
        <dbReference type="Proteomes" id="UP000093173"/>
    </source>
</evidence>
<feature type="modified residue" description="4-aspartylphosphate" evidence="8">
    <location>
        <position position="747"/>
    </location>
</feature>
<reference evidence="15" key="1">
    <citation type="submission" date="2016-06" db="EMBL/GenBank/DDBJ databases">
        <authorList>
            <person name="Hehemann J.-H."/>
            <person name="Arevalo P."/>
            <person name="Datta M.S."/>
            <person name="Polz M.F."/>
        </authorList>
    </citation>
    <scope>NUCLEOTIDE SEQUENCE [LARGE SCALE GENOMIC DNA]</scope>
    <source>
        <strain evidence="15">9CSC122</strain>
    </source>
</reference>
<organism evidence="14 15">
    <name type="scientific">Vibrio genomosp. F10</name>
    <dbReference type="NCBI Taxonomy" id="723171"/>
    <lineage>
        <taxon>Bacteria</taxon>
        <taxon>Pseudomonadati</taxon>
        <taxon>Pseudomonadota</taxon>
        <taxon>Gammaproteobacteria</taxon>
        <taxon>Vibrionales</taxon>
        <taxon>Vibrionaceae</taxon>
        <taxon>Vibrio</taxon>
    </lineage>
</organism>
<protein>
    <recommendedName>
        <fullName evidence="2">histidine kinase</fullName>
        <ecNumber evidence="2">2.7.13.3</ecNumber>
    </recommendedName>
</protein>
<evidence type="ECO:0000256" key="2">
    <source>
        <dbReference type="ARBA" id="ARBA00012438"/>
    </source>
</evidence>
<name>A0A1B9QXV7_9VIBR</name>
<evidence type="ECO:0000256" key="3">
    <source>
        <dbReference type="ARBA" id="ARBA00022553"/>
    </source>
</evidence>
<dbReference type="FunFam" id="3.30.565.10:FF:000010">
    <property type="entry name" value="Sensor histidine kinase RcsC"/>
    <property type="match status" value="1"/>
</dbReference>
<dbReference type="InterPro" id="IPR005467">
    <property type="entry name" value="His_kinase_dom"/>
</dbReference>
<evidence type="ECO:0000259" key="13">
    <source>
        <dbReference type="PROSITE" id="PS50113"/>
    </source>
</evidence>
<dbReference type="SUPFAM" id="SSF52172">
    <property type="entry name" value="CheY-like"/>
    <property type="match status" value="1"/>
</dbReference>
<dbReference type="AlphaFoldDB" id="A0A1B9QXV7"/>
<keyword evidence="9" id="KW-0472">Membrane</keyword>
<feature type="domain" description="PAC" evidence="13">
    <location>
        <begin position="383"/>
        <end position="437"/>
    </location>
</feature>
<feature type="domain" description="Response regulatory" evidence="11">
    <location>
        <begin position="698"/>
        <end position="814"/>
    </location>
</feature>
<dbReference type="InterPro" id="IPR001610">
    <property type="entry name" value="PAC"/>
</dbReference>
<feature type="transmembrane region" description="Helical" evidence="9">
    <location>
        <begin position="21"/>
        <end position="44"/>
    </location>
</feature>
<dbReference type="CDD" id="cd00082">
    <property type="entry name" value="HisKA"/>
    <property type="match status" value="1"/>
</dbReference>
<feature type="domain" description="Histidine kinase" evidence="10">
    <location>
        <begin position="455"/>
        <end position="677"/>
    </location>
</feature>
<keyword evidence="15" id="KW-1185">Reference proteome</keyword>
<dbReference type="SMART" id="SM00086">
    <property type="entry name" value="PAC"/>
    <property type="match status" value="1"/>
</dbReference>
<dbReference type="InterPro" id="IPR001789">
    <property type="entry name" value="Sig_transdc_resp-reg_receiver"/>
</dbReference>
<dbReference type="SMART" id="SM00387">
    <property type="entry name" value="HATPase_c"/>
    <property type="match status" value="1"/>
</dbReference>
<keyword evidence="9" id="KW-0812">Transmembrane</keyword>
<dbReference type="SUPFAM" id="SSF55874">
    <property type="entry name" value="ATPase domain of HSP90 chaperone/DNA topoisomerase II/histidine kinase"/>
    <property type="match status" value="1"/>
</dbReference>
<dbReference type="Proteomes" id="UP000093173">
    <property type="component" value="Unassembled WGS sequence"/>
</dbReference>
<dbReference type="Pfam" id="PF00072">
    <property type="entry name" value="Response_reg"/>
    <property type="match status" value="1"/>
</dbReference>
<dbReference type="EC" id="2.7.13.3" evidence="2"/>
<dbReference type="PRINTS" id="PR00344">
    <property type="entry name" value="BCTRLSENSOR"/>
</dbReference>
<dbReference type="PROSITE" id="PS50109">
    <property type="entry name" value="HIS_KIN"/>
    <property type="match status" value="1"/>
</dbReference>
<dbReference type="PANTHER" id="PTHR43047">
    <property type="entry name" value="TWO-COMPONENT HISTIDINE PROTEIN KINASE"/>
    <property type="match status" value="1"/>
</dbReference>
<evidence type="ECO:0000256" key="7">
    <source>
        <dbReference type="ARBA" id="ARBA00023012"/>
    </source>
</evidence>
<dbReference type="Gene3D" id="3.40.50.2300">
    <property type="match status" value="1"/>
</dbReference>
<dbReference type="SMART" id="SM00388">
    <property type="entry name" value="HisKA"/>
    <property type="match status" value="1"/>
</dbReference>
<dbReference type="InterPro" id="IPR036097">
    <property type="entry name" value="HisK_dim/P_sf"/>
</dbReference>
<dbReference type="Pfam" id="PF13426">
    <property type="entry name" value="PAS_9"/>
    <property type="match status" value="1"/>
</dbReference>
<dbReference type="InterPro" id="IPR003594">
    <property type="entry name" value="HATPase_dom"/>
</dbReference>
<dbReference type="SUPFAM" id="SSF55785">
    <property type="entry name" value="PYP-like sensor domain (PAS domain)"/>
    <property type="match status" value="1"/>
</dbReference>
<keyword evidence="5 14" id="KW-0418">Kinase</keyword>